<dbReference type="AlphaFoldDB" id="A0A6N3A0I6"/>
<evidence type="ECO:0000259" key="4">
    <source>
        <dbReference type="Pfam" id="PF10145"/>
    </source>
</evidence>
<dbReference type="InterPro" id="IPR010090">
    <property type="entry name" value="Phage_tape_meas"/>
</dbReference>
<keyword evidence="1" id="KW-1188">Viral release from host cell</keyword>
<reference evidence="5" key="1">
    <citation type="submission" date="2019-11" db="EMBL/GenBank/DDBJ databases">
        <authorList>
            <person name="Feng L."/>
        </authorList>
    </citation>
    <scope>NUCLEOTIDE SEQUENCE</scope>
    <source>
        <strain evidence="5">VrattiLFYP33</strain>
    </source>
</reference>
<feature type="region of interest" description="Disordered" evidence="3">
    <location>
        <begin position="846"/>
        <end position="865"/>
    </location>
</feature>
<gene>
    <name evidence="5" type="ORF">VRLFYP33_00616</name>
</gene>
<dbReference type="RefSeq" id="WP_422105548.1">
    <property type="nucleotide sequence ID" value="NZ_CACRUX010000021.1"/>
</dbReference>
<evidence type="ECO:0000256" key="1">
    <source>
        <dbReference type="ARBA" id="ARBA00022612"/>
    </source>
</evidence>
<protein>
    <submittedName>
        <fullName evidence="5">Phage-related minor tail protein</fullName>
    </submittedName>
</protein>
<evidence type="ECO:0000313" key="5">
    <source>
        <dbReference type="EMBL" id="VYT85291.1"/>
    </source>
</evidence>
<evidence type="ECO:0000256" key="3">
    <source>
        <dbReference type="SAM" id="MobiDB-lite"/>
    </source>
</evidence>
<feature type="domain" description="Phage tail tape measure protein" evidence="4">
    <location>
        <begin position="182"/>
        <end position="380"/>
    </location>
</feature>
<dbReference type="NCBIfam" id="TIGR01760">
    <property type="entry name" value="tape_meas_TP901"/>
    <property type="match status" value="1"/>
</dbReference>
<feature type="coiled-coil region" evidence="2">
    <location>
        <begin position="14"/>
        <end position="41"/>
    </location>
</feature>
<dbReference type="Pfam" id="PF10145">
    <property type="entry name" value="PhageMin_Tail"/>
    <property type="match status" value="1"/>
</dbReference>
<name>A0A6N3A0I6_9FIRM</name>
<dbReference type="PANTHER" id="PTHR37813:SF1">
    <property type="entry name" value="FELS-2 PROPHAGE PROTEIN"/>
    <property type="match status" value="1"/>
</dbReference>
<accession>A0A6N3A0I6</accession>
<sequence>MADDVKLSASIELKDNMTITAKKAKNGLKQLEETANRLNLNGVNSATSKASSAVKDLTTKTTNLKSKLSGLKSGSYNVTLGVKDKATSVVNRVKSQLEGIRGKVYTATVNIRQNEGINKLKRSITGIGSGMLMGTSAGMLGTAGIGFGAYESIKQYGEFEQQMSAVGAISGAVGEDFEALTKKAMQMGADTKFSAKEAADALMYMGMAGWNTQEMLSGLEGTMYLAAASNEDLGLVSDIVTDSMSAFGLKAEQAGHFADVLAATATKSNTDVAKMGYTFKYVAPLAGALGYTIEDASIAIGTMADSGIKGEQAGTALRSLLTRMASPTKQSAAAMGKLGVSLTDASGNIKPFRMVLDDLRKGFAGLSKDQQAQYASMLSGQEGMSGLLAIVNAAPEKYQTLTQAIDNANGAAKRMADRRQDNLFGDLEALGGDWDSFIMNLMKGDNIAGIRSFVQEVDKLLSHFSEEVEKNGLSIKAVLKTVGEAFEDLVKKAAKLDGEGSILAIGALAGIGYGAYKGYKGIRNLFGGKGSAPGGLGGGADADMDTMTVNATNVIVNGGLPGLQQPGASGGAAKGAAAMGPWQKFMKFMGGNGGKWLQRGGAAVAIGATAYNIATADDKAKATVKGAGGLAGMWAGGKVGAMAGGAIGSLFGGVGAAPGAAIGGLLGGALGFIGGDAVGDWLANIDWEAMKTSLNNGFESIKDFAQPLTDGFIDTINVIVGIGATLWEGISPYWDAGVQWVNDNVWTPISDAASATWDTISGYAGAAWDGVKVYWEPVANWFDGNVWQPISSAAETAGSIIASGINGGIDIIKRGWSGVTSWFDENIWTPLSNKVAEWRDRGSSITGWNPRGGADHNATGTTSFRGGWTEINERGGELIELPNKSRIYPHATTVQLLQKELANLGSSPNITVNAPAPVSQSGSTSVSISGNTFVVREEADIDKIAYKIVSLFEQSKANYGGAY</sequence>
<dbReference type="EMBL" id="CACRUX010000021">
    <property type="protein sequence ID" value="VYT85291.1"/>
    <property type="molecule type" value="Genomic_DNA"/>
</dbReference>
<dbReference type="PANTHER" id="PTHR37813">
    <property type="entry name" value="FELS-2 PROPHAGE PROTEIN"/>
    <property type="match status" value="1"/>
</dbReference>
<keyword evidence="2" id="KW-0175">Coiled coil</keyword>
<organism evidence="5">
    <name type="scientific">Veillonella ratti</name>
    <dbReference type="NCBI Taxonomy" id="103892"/>
    <lineage>
        <taxon>Bacteria</taxon>
        <taxon>Bacillati</taxon>
        <taxon>Bacillota</taxon>
        <taxon>Negativicutes</taxon>
        <taxon>Veillonellales</taxon>
        <taxon>Veillonellaceae</taxon>
        <taxon>Veillonella</taxon>
    </lineage>
</organism>
<evidence type="ECO:0000256" key="2">
    <source>
        <dbReference type="SAM" id="Coils"/>
    </source>
</evidence>
<proteinExistence type="predicted"/>